<sequence length="28" mass="3441">MRRRPRSRSHVRNLASFSSAPFFFLRNF</sequence>
<organism evidence="1">
    <name type="scientific">Arundo donax</name>
    <name type="common">Giant reed</name>
    <name type="synonym">Donax arundinaceus</name>
    <dbReference type="NCBI Taxonomy" id="35708"/>
    <lineage>
        <taxon>Eukaryota</taxon>
        <taxon>Viridiplantae</taxon>
        <taxon>Streptophyta</taxon>
        <taxon>Embryophyta</taxon>
        <taxon>Tracheophyta</taxon>
        <taxon>Spermatophyta</taxon>
        <taxon>Magnoliopsida</taxon>
        <taxon>Liliopsida</taxon>
        <taxon>Poales</taxon>
        <taxon>Poaceae</taxon>
        <taxon>PACMAD clade</taxon>
        <taxon>Arundinoideae</taxon>
        <taxon>Arundineae</taxon>
        <taxon>Arundo</taxon>
    </lineage>
</organism>
<reference evidence="1" key="2">
    <citation type="journal article" date="2015" name="Data Brief">
        <title>Shoot transcriptome of the giant reed, Arundo donax.</title>
        <authorList>
            <person name="Barrero R.A."/>
            <person name="Guerrero F.D."/>
            <person name="Moolhuijzen P."/>
            <person name="Goolsby J.A."/>
            <person name="Tidwell J."/>
            <person name="Bellgard S.E."/>
            <person name="Bellgard M.I."/>
        </authorList>
    </citation>
    <scope>NUCLEOTIDE SEQUENCE</scope>
    <source>
        <tissue evidence="1">Shoot tissue taken approximately 20 cm above the soil surface</tissue>
    </source>
</reference>
<reference evidence="1" key="1">
    <citation type="submission" date="2014-09" db="EMBL/GenBank/DDBJ databases">
        <authorList>
            <person name="Magalhaes I.L.F."/>
            <person name="Oliveira U."/>
            <person name="Santos F.R."/>
            <person name="Vidigal T.H.D.A."/>
            <person name="Brescovit A.D."/>
            <person name="Santos A.J."/>
        </authorList>
    </citation>
    <scope>NUCLEOTIDE SEQUENCE</scope>
    <source>
        <tissue evidence="1">Shoot tissue taken approximately 20 cm above the soil surface</tissue>
    </source>
</reference>
<dbReference type="EMBL" id="GBRH01198725">
    <property type="protein sequence ID" value="JAD99170.1"/>
    <property type="molecule type" value="Transcribed_RNA"/>
</dbReference>
<accession>A0A0A9EMW2</accession>
<evidence type="ECO:0000313" key="1">
    <source>
        <dbReference type="EMBL" id="JAD99170.1"/>
    </source>
</evidence>
<proteinExistence type="predicted"/>
<dbReference type="AlphaFoldDB" id="A0A0A9EMW2"/>
<protein>
    <submittedName>
        <fullName evidence="1">Uncharacterized protein</fullName>
    </submittedName>
</protein>
<name>A0A0A9EMW2_ARUDO</name>